<keyword evidence="2" id="KW-0663">Pyridoxal phosphate</keyword>
<keyword evidence="4" id="KW-0238">DNA-binding</keyword>
<dbReference type="EMBL" id="CP025330">
    <property type="protein sequence ID" value="AZT94769.1"/>
    <property type="molecule type" value="Genomic_DNA"/>
</dbReference>
<dbReference type="PROSITE" id="PS50949">
    <property type="entry name" value="HTH_GNTR"/>
    <property type="match status" value="1"/>
</dbReference>
<reference evidence="7 8" key="1">
    <citation type="submission" date="2017-12" db="EMBL/GenBank/DDBJ databases">
        <authorList>
            <person name="Levesque S."/>
        </authorList>
    </citation>
    <scope>NUCLEOTIDE SEQUENCE [LARGE SCALE GENOMIC DNA]</scope>
    <source>
        <strain evidence="7 8">SMQ-1417</strain>
    </source>
</reference>
<accession>A0A3Q9NTN1</accession>
<dbReference type="InterPro" id="IPR036390">
    <property type="entry name" value="WH_DNA-bd_sf"/>
</dbReference>
<dbReference type="SUPFAM" id="SSF46785">
    <property type="entry name" value="Winged helix' DNA-binding domain"/>
    <property type="match status" value="1"/>
</dbReference>
<dbReference type="SMART" id="SM00345">
    <property type="entry name" value="HTH_GNTR"/>
    <property type="match status" value="1"/>
</dbReference>
<dbReference type="GO" id="GO:0030170">
    <property type="term" value="F:pyridoxal phosphate binding"/>
    <property type="evidence" value="ECO:0007669"/>
    <property type="project" value="InterPro"/>
</dbReference>
<dbReference type="InterPro" id="IPR015424">
    <property type="entry name" value="PyrdxlP-dep_Trfase"/>
</dbReference>
<evidence type="ECO:0000256" key="1">
    <source>
        <dbReference type="ARBA" id="ARBA00005384"/>
    </source>
</evidence>
<keyword evidence="3" id="KW-0805">Transcription regulation</keyword>
<organism evidence="7 8">
    <name type="scientific">Brevibacterium aurantiacum</name>
    <dbReference type="NCBI Taxonomy" id="273384"/>
    <lineage>
        <taxon>Bacteria</taxon>
        <taxon>Bacillati</taxon>
        <taxon>Actinomycetota</taxon>
        <taxon>Actinomycetes</taxon>
        <taxon>Micrococcales</taxon>
        <taxon>Brevibacteriaceae</taxon>
        <taxon>Brevibacterium</taxon>
    </lineage>
</organism>
<dbReference type="RefSeq" id="WP_127363291.1">
    <property type="nucleotide sequence ID" value="NZ_CP025330.1"/>
</dbReference>
<evidence type="ECO:0000313" key="7">
    <source>
        <dbReference type="EMBL" id="AZT94769.1"/>
    </source>
</evidence>
<protein>
    <submittedName>
        <fullName evidence="7">GntR family transcriptional regulator</fullName>
    </submittedName>
</protein>
<evidence type="ECO:0000313" key="8">
    <source>
        <dbReference type="Proteomes" id="UP000283000"/>
    </source>
</evidence>
<sequence length="464" mass="49676">MIGSDFLNLDPATAPPRGRTAWLTQQLRTAITDGTLAPGTRLPASRVLAGELSVARGTVVEAYRRLGEEGLLVTNHGGGTEVTALAATSASLPNPEPDEPTPKELLNISAGVPDLSGFPRAAWLRAERRVLTTATAAELGYADPQGTPRLRTALANWLARSRGITAGPEQIIVTAGVTGALSLLAQVLRDQGITDCAIEDPGADGNRRILDYWLDTLHPIPVDSAGLDVTALARTDARAVLVTPAHQFPTGVVLAPDRRRELLAWAEARGGLVVEDDYDSEYRYDRTPVRALHAAAPERVVHISSLSKVLAPALRIGWMIAPTDLHDDLVRKRWATDLGSPALPQLALADLIDSGTLERHLRSLRLRHRERRDAAVAAIRRYLLGCRIEGVAAGLHLLVRLPEHVDDTMLAARAEEAGFAVQPLSAHRISPGPPGLIIGYGPHPPPRLEAALQTLGAIGRFTPA</sequence>
<dbReference type="SUPFAM" id="SSF53383">
    <property type="entry name" value="PLP-dependent transferases"/>
    <property type="match status" value="1"/>
</dbReference>
<dbReference type="Gene3D" id="3.40.640.10">
    <property type="entry name" value="Type I PLP-dependent aspartate aminotransferase-like (Major domain)"/>
    <property type="match status" value="1"/>
</dbReference>
<evidence type="ECO:0000256" key="3">
    <source>
        <dbReference type="ARBA" id="ARBA00023015"/>
    </source>
</evidence>
<dbReference type="InterPro" id="IPR015421">
    <property type="entry name" value="PyrdxlP-dep_Trfase_major"/>
</dbReference>
<evidence type="ECO:0000256" key="4">
    <source>
        <dbReference type="ARBA" id="ARBA00023125"/>
    </source>
</evidence>
<proteinExistence type="inferred from homology"/>
<dbReference type="Gene3D" id="1.10.10.10">
    <property type="entry name" value="Winged helix-like DNA-binding domain superfamily/Winged helix DNA-binding domain"/>
    <property type="match status" value="1"/>
</dbReference>
<dbReference type="Proteomes" id="UP000283000">
    <property type="component" value="Chromosome"/>
</dbReference>
<dbReference type="GO" id="GO:0003700">
    <property type="term" value="F:DNA-binding transcription factor activity"/>
    <property type="evidence" value="ECO:0007669"/>
    <property type="project" value="InterPro"/>
</dbReference>
<dbReference type="InterPro" id="IPR036388">
    <property type="entry name" value="WH-like_DNA-bd_sf"/>
</dbReference>
<gene>
    <name evidence="7" type="ORF">CXR23_17830</name>
</gene>
<dbReference type="CDD" id="cd07377">
    <property type="entry name" value="WHTH_GntR"/>
    <property type="match status" value="1"/>
</dbReference>
<name>A0A3Q9NTN1_BREAU</name>
<evidence type="ECO:0000259" key="6">
    <source>
        <dbReference type="PROSITE" id="PS50949"/>
    </source>
</evidence>
<feature type="domain" description="HTH gntR-type" evidence="6">
    <location>
        <begin position="17"/>
        <end position="85"/>
    </location>
</feature>
<dbReference type="AlphaFoldDB" id="A0A3Q9NTN1"/>
<dbReference type="InterPro" id="IPR000524">
    <property type="entry name" value="Tscrpt_reg_HTH_GntR"/>
</dbReference>
<dbReference type="GO" id="GO:0003677">
    <property type="term" value="F:DNA binding"/>
    <property type="evidence" value="ECO:0007669"/>
    <property type="project" value="UniProtKB-KW"/>
</dbReference>
<dbReference type="PRINTS" id="PR00035">
    <property type="entry name" value="HTHGNTR"/>
</dbReference>
<dbReference type="Pfam" id="PF00155">
    <property type="entry name" value="Aminotran_1_2"/>
    <property type="match status" value="1"/>
</dbReference>
<dbReference type="PANTHER" id="PTHR46577">
    <property type="entry name" value="HTH-TYPE TRANSCRIPTIONAL REGULATORY PROTEIN GABR"/>
    <property type="match status" value="1"/>
</dbReference>
<comment type="similarity">
    <text evidence="1">In the C-terminal section; belongs to the class-I pyridoxal-phosphate-dependent aminotransferase family.</text>
</comment>
<dbReference type="Pfam" id="PF00392">
    <property type="entry name" value="GntR"/>
    <property type="match status" value="1"/>
</dbReference>
<dbReference type="InterPro" id="IPR051446">
    <property type="entry name" value="HTH_trans_reg/aminotransferase"/>
</dbReference>
<dbReference type="CDD" id="cd00609">
    <property type="entry name" value="AAT_like"/>
    <property type="match status" value="1"/>
</dbReference>
<keyword evidence="5" id="KW-0804">Transcription</keyword>
<reference evidence="7 8" key="2">
    <citation type="submission" date="2019-01" db="EMBL/GenBank/DDBJ databases">
        <title>Comparative genomic analysis of Brevibacterium aurantiacum sheds light on its evolution and its adaptation to smear-ripened cheeses.</title>
        <authorList>
            <person name="Moineau S."/>
        </authorList>
    </citation>
    <scope>NUCLEOTIDE SEQUENCE [LARGE SCALE GENOMIC DNA]</scope>
    <source>
        <strain evidence="7 8">SMQ-1417</strain>
    </source>
</reference>
<dbReference type="InterPro" id="IPR004839">
    <property type="entry name" value="Aminotransferase_I/II_large"/>
</dbReference>
<dbReference type="PANTHER" id="PTHR46577:SF1">
    <property type="entry name" value="HTH-TYPE TRANSCRIPTIONAL REGULATORY PROTEIN GABR"/>
    <property type="match status" value="1"/>
</dbReference>
<evidence type="ECO:0000256" key="5">
    <source>
        <dbReference type="ARBA" id="ARBA00023163"/>
    </source>
</evidence>
<evidence type="ECO:0000256" key="2">
    <source>
        <dbReference type="ARBA" id="ARBA00022898"/>
    </source>
</evidence>